<name>A0A0B3S1G7_9RHOB</name>
<dbReference type="Proteomes" id="UP000030960">
    <property type="component" value="Unassembled WGS sequence"/>
</dbReference>
<dbReference type="InterPro" id="IPR058840">
    <property type="entry name" value="AAA_SelU"/>
</dbReference>
<dbReference type="NCBIfam" id="NF008750">
    <property type="entry name" value="PRK11784.1-2"/>
    <property type="match status" value="1"/>
</dbReference>
<protein>
    <submittedName>
        <fullName evidence="3">Sulfurtransferase</fullName>
    </submittedName>
</protein>
<keyword evidence="4" id="KW-1185">Reference proteome</keyword>
<dbReference type="GO" id="GO:0002098">
    <property type="term" value="P:tRNA wobble uridine modification"/>
    <property type="evidence" value="ECO:0007669"/>
    <property type="project" value="InterPro"/>
</dbReference>
<reference evidence="3 4" key="1">
    <citation type="submission" date="2014-10" db="EMBL/GenBank/DDBJ databases">
        <title>Genome sequence of Ponticoccus sp. strain UMTAT08 isolated from clonal culture of toxic dinoflagellate Alexandrium tamiyavanichii.</title>
        <authorList>
            <person name="Gan H.Y."/>
            <person name="Muhd D.-D."/>
            <person name="Mohd Noor M.E."/>
            <person name="Yeong Y.S."/>
            <person name="Usup G."/>
        </authorList>
    </citation>
    <scope>NUCLEOTIDE SEQUENCE [LARGE SCALE GENOMIC DNA]</scope>
    <source>
        <strain evidence="3 4">UMTAT08</strain>
    </source>
</reference>
<evidence type="ECO:0000259" key="2">
    <source>
        <dbReference type="PROSITE" id="PS50206"/>
    </source>
</evidence>
<dbReference type="AlphaFoldDB" id="A0A0B3S1G7"/>
<dbReference type="InterPro" id="IPR001763">
    <property type="entry name" value="Rhodanese-like_dom"/>
</dbReference>
<dbReference type="EMBL" id="JSUQ01000026">
    <property type="protein sequence ID" value="KHQ50436.1"/>
    <property type="molecule type" value="Genomic_DNA"/>
</dbReference>
<dbReference type="PROSITE" id="PS50206">
    <property type="entry name" value="RHODANESE_3"/>
    <property type="match status" value="1"/>
</dbReference>
<dbReference type="PANTHER" id="PTHR30401:SF0">
    <property type="entry name" value="TRNA 2-SELENOURIDINE SYNTHASE"/>
    <property type="match status" value="1"/>
</dbReference>
<sequence>MTLIPDRLESFHAHGFDTVIDVRSPAEFEEDRIPGAINLPVLDNEERARVGTIYKQDSPFKARKLGAALVFRNAANHIERHLSHHEGGWRPLVYCWRGGQRSGSFTWMLREIGWRAEVVPGGYRTYRRLVTAYLYDMPLRHHLIQLGGYTGTAKTALLPRLQDRGVQVLDLEGLARHRGSLLGEMPGGQPAQKGFESDLARALCALDPARPVVVEAESSKIGQINLPPALWDAMKVAPWVEVSAPIAARAEYLAQAYDDILSDGVRLREKLTPLRYHRGHEVVDRWEAMIDAGDRLALCRALAEDHYDPAYRSSMRAHVPQVLHREETVSLAPGALDALADRLAARLQTIRI</sequence>
<gene>
    <name evidence="3" type="ORF">OA50_04944</name>
</gene>
<dbReference type="PANTHER" id="PTHR30401">
    <property type="entry name" value="TRNA 2-SELENOURIDINE SYNTHASE"/>
    <property type="match status" value="1"/>
</dbReference>
<dbReference type="InterPro" id="IPR017582">
    <property type="entry name" value="SelU"/>
</dbReference>
<dbReference type="RefSeq" id="WP_043146072.1">
    <property type="nucleotide sequence ID" value="NZ_JSUQ01000026.1"/>
</dbReference>
<dbReference type="PATRIC" id="fig|1515334.3.peg.4972"/>
<evidence type="ECO:0000256" key="1">
    <source>
        <dbReference type="ARBA" id="ARBA00023266"/>
    </source>
</evidence>
<dbReference type="InterPro" id="IPR036873">
    <property type="entry name" value="Rhodanese-like_dom_sf"/>
</dbReference>
<dbReference type="OrthoDB" id="9808735at2"/>
<dbReference type="NCBIfam" id="TIGR03167">
    <property type="entry name" value="tRNA_sel_U_synt"/>
    <property type="match status" value="1"/>
</dbReference>
<keyword evidence="1" id="KW-0711">Selenium</keyword>
<proteinExistence type="predicted"/>
<keyword evidence="3" id="KW-0808">Transferase</keyword>
<dbReference type="Gene3D" id="3.40.250.10">
    <property type="entry name" value="Rhodanese-like domain"/>
    <property type="match status" value="1"/>
</dbReference>
<accession>A0A0B3S1G7</accession>
<dbReference type="SUPFAM" id="SSF52821">
    <property type="entry name" value="Rhodanese/Cell cycle control phosphatase"/>
    <property type="match status" value="1"/>
</dbReference>
<dbReference type="GO" id="GO:0043828">
    <property type="term" value="F:tRNA 2-selenouridine synthase activity"/>
    <property type="evidence" value="ECO:0007669"/>
    <property type="project" value="InterPro"/>
</dbReference>
<dbReference type="NCBIfam" id="NF008752">
    <property type="entry name" value="PRK11784.1-4"/>
    <property type="match status" value="1"/>
</dbReference>
<comment type="caution">
    <text evidence="3">The sequence shown here is derived from an EMBL/GenBank/DDBJ whole genome shotgun (WGS) entry which is preliminary data.</text>
</comment>
<feature type="domain" description="Rhodanese" evidence="2">
    <location>
        <begin position="13"/>
        <end position="135"/>
    </location>
</feature>
<dbReference type="SMART" id="SM00450">
    <property type="entry name" value="RHOD"/>
    <property type="match status" value="1"/>
</dbReference>
<evidence type="ECO:0000313" key="3">
    <source>
        <dbReference type="EMBL" id="KHQ50436.1"/>
    </source>
</evidence>
<evidence type="ECO:0000313" key="4">
    <source>
        <dbReference type="Proteomes" id="UP000030960"/>
    </source>
</evidence>
<organism evidence="3 4">
    <name type="scientific">Mameliella alba</name>
    <dbReference type="NCBI Taxonomy" id="561184"/>
    <lineage>
        <taxon>Bacteria</taxon>
        <taxon>Pseudomonadati</taxon>
        <taxon>Pseudomonadota</taxon>
        <taxon>Alphaproteobacteria</taxon>
        <taxon>Rhodobacterales</taxon>
        <taxon>Roseobacteraceae</taxon>
        <taxon>Mameliella</taxon>
    </lineage>
</organism>
<dbReference type="Pfam" id="PF26341">
    <property type="entry name" value="AAA_SelU"/>
    <property type="match status" value="1"/>
</dbReference>
<dbReference type="Pfam" id="PF00581">
    <property type="entry name" value="Rhodanese"/>
    <property type="match status" value="1"/>
</dbReference>